<dbReference type="Pfam" id="PF01545">
    <property type="entry name" value="Cation_efflux"/>
    <property type="match status" value="1"/>
</dbReference>
<keyword evidence="4" id="KW-0862">Zinc</keyword>
<evidence type="ECO:0000256" key="1">
    <source>
        <dbReference type="ARBA" id="ARBA00004141"/>
    </source>
</evidence>
<evidence type="ECO:0000256" key="8">
    <source>
        <dbReference type="SAM" id="Phobius"/>
    </source>
</evidence>
<dbReference type="Proteomes" id="UP000005239">
    <property type="component" value="Unassembled WGS sequence"/>
</dbReference>
<feature type="transmembrane region" description="Helical" evidence="8">
    <location>
        <begin position="148"/>
        <end position="170"/>
    </location>
</feature>
<dbReference type="AlphaFoldDB" id="A0A8R1V352"/>
<name>A0A8R1V352_PRIPA</name>
<dbReference type="GO" id="GO:0071577">
    <property type="term" value="P:zinc ion transmembrane transport"/>
    <property type="evidence" value="ECO:0000318"/>
    <property type="project" value="GO_Central"/>
</dbReference>
<feature type="region of interest" description="Disordered" evidence="7">
    <location>
        <begin position="1"/>
        <end position="69"/>
    </location>
</feature>
<feature type="domain" description="Cation efflux protein transmembrane" evidence="9">
    <location>
        <begin position="80"/>
        <end position="401"/>
    </location>
</feature>
<dbReference type="InterPro" id="IPR002524">
    <property type="entry name" value="Cation_efflux"/>
</dbReference>
<feature type="transmembrane region" description="Helical" evidence="8">
    <location>
        <begin position="108"/>
        <end position="128"/>
    </location>
</feature>
<feature type="transmembrane region" description="Helical" evidence="8">
    <location>
        <begin position="182"/>
        <end position="199"/>
    </location>
</feature>
<dbReference type="EnsemblMetazoa" id="PPA47169.1">
    <property type="protein sequence ID" value="PPA47169.1"/>
    <property type="gene ID" value="WBGene00305032"/>
</dbReference>
<reference evidence="11" key="1">
    <citation type="journal article" date="2008" name="Nat. Genet.">
        <title>The Pristionchus pacificus genome provides a unique perspective on nematode lifestyle and parasitism.</title>
        <authorList>
            <person name="Dieterich C."/>
            <person name="Clifton S.W."/>
            <person name="Schuster L.N."/>
            <person name="Chinwalla A."/>
            <person name="Delehaunty K."/>
            <person name="Dinkelacker I."/>
            <person name="Fulton L."/>
            <person name="Fulton R."/>
            <person name="Godfrey J."/>
            <person name="Minx P."/>
            <person name="Mitreva M."/>
            <person name="Roeseler W."/>
            <person name="Tian H."/>
            <person name="Witte H."/>
            <person name="Yang S.P."/>
            <person name="Wilson R.K."/>
            <person name="Sommer R.J."/>
        </authorList>
    </citation>
    <scope>NUCLEOTIDE SEQUENCE [LARGE SCALE GENOMIC DNA]</scope>
    <source>
        <strain evidence="11">PS312</strain>
    </source>
</reference>
<comment type="subcellular location">
    <subcellularLocation>
        <location evidence="1">Membrane</location>
        <topology evidence="1">Multi-pass membrane protein</topology>
    </subcellularLocation>
</comment>
<feature type="compositionally biased region" description="Basic and acidic residues" evidence="7">
    <location>
        <begin position="208"/>
        <end position="237"/>
    </location>
</feature>
<keyword evidence="3 8" id="KW-0812">Transmembrane</keyword>
<keyword evidence="5 8" id="KW-1133">Transmembrane helix</keyword>
<comment type="similarity">
    <text evidence="2">Belongs to the cation diffusion facilitator (CDF) transporter (TC 2.A.4) family. SLC30A subfamily.</text>
</comment>
<gene>
    <name evidence="10" type="primary">WBGene00305032</name>
</gene>
<proteinExistence type="inferred from homology"/>
<feature type="region of interest" description="Disordered" evidence="7">
    <location>
        <begin position="207"/>
        <end position="291"/>
    </location>
</feature>
<evidence type="ECO:0000256" key="3">
    <source>
        <dbReference type="ARBA" id="ARBA00022692"/>
    </source>
</evidence>
<keyword evidence="6 8" id="KW-0472">Membrane</keyword>
<evidence type="ECO:0000313" key="11">
    <source>
        <dbReference type="Proteomes" id="UP000005239"/>
    </source>
</evidence>
<dbReference type="PANTHER" id="PTHR45820:SF4">
    <property type="entry name" value="ZINC TRANSPORTER 63C, ISOFORM F"/>
    <property type="match status" value="1"/>
</dbReference>
<dbReference type="GO" id="GO:0010312">
    <property type="term" value="P:detoxification of zinc ion"/>
    <property type="evidence" value="ECO:0000318"/>
    <property type="project" value="GO_Central"/>
</dbReference>
<feature type="transmembrane region" description="Helical" evidence="8">
    <location>
        <begin position="79"/>
        <end position="102"/>
    </location>
</feature>
<dbReference type="InterPro" id="IPR027469">
    <property type="entry name" value="Cation_efflux_TMD_sf"/>
</dbReference>
<accession>A0A8R1V352</accession>
<feature type="transmembrane region" description="Helical" evidence="8">
    <location>
        <begin position="337"/>
        <end position="361"/>
    </location>
</feature>
<dbReference type="GO" id="GO:0005385">
    <property type="term" value="F:zinc ion transmembrane transporter activity"/>
    <property type="evidence" value="ECO:0000318"/>
    <property type="project" value="GO_Central"/>
</dbReference>
<dbReference type="InterPro" id="IPR058533">
    <property type="entry name" value="Cation_efflux_TM"/>
</dbReference>
<keyword evidence="11" id="KW-1185">Reference proteome</keyword>
<protein>
    <recommendedName>
        <fullName evidence="9">Cation efflux protein transmembrane domain-containing protein</fullName>
    </recommendedName>
</protein>
<dbReference type="NCBIfam" id="TIGR01297">
    <property type="entry name" value="CDF"/>
    <property type="match status" value="1"/>
</dbReference>
<feature type="compositionally biased region" description="Basic and acidic residues" evidence="7">
    <location>
        <begin position="261"/>
        <end position="271"/>
    </location>
</feature>
<evidence type="ECO:0000313" key="10">
    <source>
        <dbReference type="EnsemblMetazoa" id="PPA47169.1"/>
    </source>
</evidence>
<dbReference type="GO" id="GO:0006882">
    <property type="term" value="P:intracellular zinc ion homeostasis"/>
    <property type="evidence" value="ECO:0000318"/>
    <property type="project" value="GO_Central"/>
</dbReference>
<evidence type="ECO:0000256" key="2">
    <source>
        <dbReference type="ARBA" id="ARBA00008873"/>
    </source>
</evidence>
<feature type="transmembrane region" description="Helical" evidence="8">
    <location>
        <begin position="367"/>
        <end position="393"/>
    </location>
</feature>
<evidence type="ECO:0000256" key="7">
    <source>
        <dbReference type="SAM" id="MobiDB-lite"/>
    </source>
</evidence>
<reference evidence="10" key="2">
    <citation type="submission" date="2022-06" db="UniProtKB">
        <authorList>
            <consortium name="EnsemblMetazoa"/>
        </authorList>
    </citation>
    <scope>IDENTIFICATION</scope>
    <source>
        <strain evidence="10">PS312</strain>
    </source>
</reference>
<dbReference type="GO" id="GO:0016020">
    <property type="term" value="C:membrane"/>
    <property type="evidence" value="ECO:0000318"/>
    <property type="project" value="GO_Central"/>
</dbReference>
<dbReference type="SUPFAM" id="SSF161111">
    <property type="entry name" value="Cation efflux protein transmembrane domain-like"/>
    <property type="match status" value="1"/>
</dbReference>
<evidence type="ECO:0000256" key="5">
    <source>
        <dbReference type="ARBA" id="ARBA00022989"/>
    </source>
</evidence>
<feature type="compositionally biased region" description="Acidic residues" evidence="7">
    <location>
        <begin position="272"/>
        <end position="283"/>
    </location>
</feature>
<dbReference type="Gene3D" id="1.20.1510.10">
    <property type="entry name" value="Cation efflux protein transmembrane domain"/>
    <property type="match status" value="2"/>
</dbReference>
<sequence>MATEETENEKNVAPIPIDSSPSEEESSHHSESVHDEIRPTGEGDESTALMESSEERMSSSPQSSKHSHVKKKNDLRAPLLMIILTFLFFIVELTFGFLNGSIALLADAYHMLSDVAALTLAMGCLWIANRPSKYSTFGWVRSEVFGALINGVWLLTMCFTIALESIGRIINPRPIGHPSQVLIVGAIGLVINLIGIYVFHKAGMGHGHSHEGGGHGHAHGEGEDHHHDEDDDHDGHSHSSHGGHGHNGDGHGHSHSHGHGHAHDAPAHAHESDEEEDEEDEEESRGARALSQASQLCHSNIALRFVNLDPADIKEEVLTVEEAPKVKDKKNLNMQGAFLHIITDAVGSIIVIITAFIALMWPDLLGGLFALYLDPLLSCAMVIIISVTAVRLVRSTSEVILRLKPSFLDMEKLTEKVEEVRGVVKVNNIACWTLVANRHLSTAEIEFDSAADFAKATPLIRKVFHRYGIHSLTIQPTFKSTVDLE</sequence>
<evidence type="ECO:0000259" key="9">
    <source>
        <dbReference type="Pfam" id="PF01545"/>
    </source>
</evidence>
<dbReference type="PANTHER" id="PTHR45820">
    <property type="entry name" value="FI23527P1"/>
    <property type="match status" value="1"/>
</dbReference>
<feature type="compositionally biased region" description="Basic and acidic residues" evidence="7">
    <location>
        <begin position="25"/>
        <end position="41"/>
    </location>
</feature>
<evidence type="ECO:0000256" key="4">
    <source>
        <dbReference type="ARBA" id="ARBA00022833"/>
    </source>
</evidence>
<organism evidence="10 11">
    <name type="scientific">Pristionchus pacificus</name>
    <name type="common">Parasitic nematode worm</name>
    <dbReference type="NCBI Taxonomy" id="54126"/>
    <lineage>
        <taxon>Eukaryota</taxon>
        <taxon>Metazoa</taxon>
        <taxon>Ecdysozoa</taxon>
        <taxon>Nematoda</taxon>
        <taxon>Chromadorea</taxon>
        <taxon>Rhabditida</taxon>
        <taxon>Rhabditina</taxon>
        <taxon>Diplogasteromorpha</taxon>
        <taxon>Diplogasteroidea</taxon>
        <taxon>Neodiplogasteridae</taxon>
        <taxon>Pristionchus</taxon>
    </lineage>
</organism>
<evidence type="ECO:0000256" key="6">
    <source>
        <dbReference type="ARBA" id="ARBA00023136"/>
    </source>
</evidence>